<organism evidence="2 3">
    <name type="scientific">Aeromicrobium yanjiei</name>
    <dbReference type="NCBI Taxonomy" id="2662028"/>
    <lineage>
        <taxon>Bacteria</taxon>
        <taxon>Bacillati</taxon>
        <taxon>Actinomycetota</taxon>
        <taxon>Actinomycetes</taxon>
        <taxon>Propionibacteriales</taxon>
        <taxon>Nocardioidaceae</taxon>
        <taxon>Aeromicrobium</taxon>
    </lineage>
</organism>
<dbReference type="Proteomes" id="UP000392064">
    <property type="component" value="Chromosome"/>
</dbReference>
<name>A0A5Q2MK85_9ACTN</name>
<evidence type="ECO:0000313" key="3">
    <source>
        <dbReference type="Proteomes" id="UP000392064"/>
    </source>
</evidence>
<reference evidence="2 3" key="1">
    <citation type="submission" date="2019-11" db="EMBL/GenBank/DDBJ databases">
        <authorList>
            <person name="Li J."/>
        </authorList>
    </citation>
    <scope>NUCLEOTIDE SEQUENCE [LARGE SCALE GENOMIC DNA]</scope>
    <source>
        <strain evidence="2 3">MF47</strain>
    </source>
</reference>
<dbReference type="EMBL" id="CP045737">
    <property type="protein sequence ID" value="QGG42189.1"/>
    <property type="molecule type" value="Genomic_DNA"/>
</dbReference>
<keyword evidence="3" id="KW-1185">Reference proteome</keyword>
<gene>
    <name evidence="2" type="ORF">GEV26_12885</name>
</gene>
<evidence type="ECO:0000256" key="1">
    <source>
        <dbReference type="SAM" id="MobiDB-lite"/>
    </source>
</evidence>
<dbReference type="AlphaFoldDB" id="A0A5Q2MK85"/>
<dbReference type="RefSeq" id="WP_194839855.1">
    <property type="nucleotide sequence ID" value="NZ_CP045737.1"/>
</dbReference>
<dbReference type="KEGG" id="aef:GEV26_12885"/>
<evidence type="ECO:0000313" key="2">
    <source>
        <dbReference type="EMBL" id="QGG42189.1"/>
    </source>
</evidence>
<feature type="region of interest" description="Disordered" evidence="1">
    <location>
        <begin position="192"/>
        <end position="230"/>
    </location>
</feature>
<proteinExistence type="predicted"/>
<sequence>MFTATLLLAACGSSDDQAALAWTAAKDPAGANGGLAWADAQTGEVHLPDGSSLDADRAISSFVVAGDGAYVVDEDDALVEVTTEGARPTGAHVAQNVKASPDGRYLAFIDALAGPTFEGSVHQLTSVVVDLKTGKEIFRSTRGMGDLEDDDLTDLYEDASYGVLGVSDKTAWIDVATGDDLSIDLESGKVTALPDVSSSDQKNPWDAPRLRGDPSEGPANPDGSWGIRPVNRTVPELASDPDVDFARGELESSDGTVLVPRTGAASWSLDSWLDPTTVVGYANVNLQKADLLKEPEDRSLMTCTVPDGACTLVPDSENAILPESSSYL</sequence>
<accession>A0A5Q2MK85</accession>
<protein>
    <submittedName>
        <fullName evidence="2">Uncharacterized protein</fullName>
    </submittedName>
</protein>